<dbReference type="Proteomes" id="UP000017559">
    <property type="component" value="Unassembled WGS sequence"/>
</dbReference>
<proteinExistence type="predicted"/>
<sequence length="138" mass="15716">MVLGPTARKILPYLNFTIASAALAFQTTVLYPWHHELDAAFHKLKNEQATMLKEFHEVKLKRIEELEGKVLGVEGLRGQVRVVIFHLTTTQAPLLECGSDAILRLERGSLKSPNDCLRDRHIDIDRLGLLELFVRFLT</sequence>
<protein>
    <submittedName>
        <fullName evidence="2">Uncharacterized protein</fullName>
    </submittedName>
</protein>
<feature type="transmembrane region" description="Helical" evidence="1">
    <location>
        <begin position="12"/>
        <end position="33"/>
    </location>
</feature>
<dbReference type="PANTHER" id="PTHR40135">
    <property type="entry name" value="MITOCHONDRIAL PHOSPHATE CARRIER PROTEIN"/>
    <property type="match status" value="1"/>
</dbReference>
<reference evidence="2 3" key="1">
    <citation type="journal article" date="2014" name="BMC Genomics">
        <title>Genome and secretome analysis of the hemibiotrophic fungal pathogen, Moniliophthora roreri, which causes frosty pod rot disease of cacao: mechanisms of the biotrophic and necrotrophic phases.</title>
        <authorList>
            <person name="Meinhardt L.W."/>
            <person name="Costa G.G.L."/>
            <person name="Thomazella D.P.T."/>
            <person name="Teixeira P.J.P.L."/>
            <person name="Carazzolle M.F."/>
            <person name="Schuster S.C."/>
            <person name="Carlson J.E."/>
            <person name="Guiltinan M.J."/>
            <person name="Mieczkowski P."/>
            <person name="Farmer A."/>
            <person name="Ramaraj T."/>
            <person name="Crozier J."/>
            <person name="Davis R.E."/>
            <person name="Shao J."/>
            <person name="Melnick R.L."/>
            <person name="Pereira G.A.G."/>
            <person name="Bailey B.A."/>
        </authorList>
    </citation>
    <scope>NUCLEOTIDE SEQUENCE [LARGE SCALE GENOMIC DNA]</scope>
    <source>
        <strain evidence="2 3">MCA 2997</strain>
    </source>
</reference>
<dbReference type="OrthoDB" id="9992270at2759"/>
<dbReference type="PANTHER" id="PTHR40135:SF1">
    <property type="entry name" value="MITOCHONDRIAL PHOSPHATE CARRIER PROTEIN"/>
    <property type="match status" value="1"/>
</dbReference>
<accession>V2XRI7</accession>
<name>V2XRI7_MONRO</name>
<dbReference type="EMBL" id="AWSO01000050">
    <property type="protein sequence ID" value="ESK96357.1"/>
    <property type="molecule type" value="Genomic_DNA"/>
</dbReference>
<dbReference type="AlphaFoldDB" id="V2XRI7"/>
<keyword evidence="1" id="KW-0812">Transmembrane</keyword>
<organism evidence="2 3">
    <name type="scientific">Moniliophthora roreri (strain MCA 2997)</name>
    <name type="common">Cocoa frosty pod rot fungus</name>
    <name type="synonym">Crinipellis roreri</name>
    <dbReference type="NCBI Taxonomy" id="1381753"/>
    <lineage>
        <taxon>Eukaryota</taxon>
        <taxon>Fungi</taxon>
        <taxon>Dikarya</taxon>
        <taxon>Basidiomycota</taxon>
        <taxon>Agaricomycotina</taxon>
        <taxon>Agaricomycetes</taxon>
        <taxon>Agaricomycetidae</taxon>
        <taxon>Agaricales</taxon>
        <taxon>Marasmiineae</taxon>
        <taxon>Marasmiaceae</taxon>
        <taxon>Moniliophthora</taxon>
    </lineage>
</organism>
<dbReference type="KEGG" id="mrr:Moror_7143"/>
<dbReference type="STRING" id="1381753.V2XRI7"/>
<evidence type="ECO:0000256" key="1">
    <source>
        <dbReference type="SAM" id="Phobius"/>
    </source>
</evidence>
<dbReference type="HOGENOM" id="CLU_1855787_0_0_1"/>
<gene>
    <name evidence="2" type="ORF">Moror_7143</name>
</gene>
<keyword evidence="1" id="KW-1133">Transmembrane helix</keyword>
<evidence type="ECO:0000313" key="2">
    <source>
        <dbReference type="EMBL" id="ESK96357.1"/>
    </source>
</evidence>
<comment type="caution">
    <text evidence="2">The sequence shown here is derived from an EMBL/GenBank/DDBJ whole genome shotgun (WGS) entry which is preliminary data.</text>
</comment>
<keyword evidence="1" id="KW-0472">Membrane</keyword>
<keyword evidence="3" id="KW-1185">Reference proteome</keyword>
<evidence type="ECO:0000313" key="3">
    <source>
        <dbReference type="Proteomes" id="UP000017559"/>
    </source>
</evidence>